<sequence>MCCLENQRCYKNRAQQPQPPPRDVATAAVLQRVWGTAPSWTCRYIRLCGWKTKTHVKADASGVPAPSPSGSPFRFLPASCICAAAMPWTSSEAVGLEAKLLVRRLRVYYCAVRVYLLIKATQYRGRRLRVDAAGEGPDAARSAALWSATHTANARRMLSLALSLEALWIKAGQYISSRGDVLPPEFINELAVLQDALPPVPTELVRSRILVELGGRTIRDVFRVFDDSPLATASVAQVHRATLADESGLECVVKVRHPGVKTLIMQDLDNLTRILAAVAGAEPEFDYRAVMAEWVKQVPLEMDFAHELQNMERIRACFAAAPPELRTRAVVPRPLRHLTTSRMLVMEFSPGIKPDLDALLAAGVDREAIIKEVTKAFGLQLLILGVFTGDPHPGNLLIERDATSGDWRPVLLDFGLAVELAPPTRLGFARLVLAAADNDSYSLLAAFEDMGITLGREDPAESLETVRFLFRATAPREDNVAANKEFSRRMEKRAEERAKELEALDAGANAGAAPTVYTRLLQRWRGRRGREQASPRAAATATSTTGATDATAAASALAKKKAATRRNPVDSFPGELVFMLRSLGLLRGLCTQLRVRSAYLPVMRVYAERALLDAVPVADRLTAAVHPSAGRVADGGVGRRRLARRLHEALTKVLTTLYERDVFVGMQVCVYFEGERLVDMAAGRRGEYDPRPVTPDTLFNAFSVSKGVTAVAFARVADTYGVKPTDRVARWWPAFAAAGKASITVGQLLSHTAGLADAVPANCTLERLKDDWRGLVADVAAAAPAHPPGERSVYHYLSWGWLMGGLMESITGRPVTAEFEAMARELGVDGELYCGNMPPELCADTPESRVAKLSNALFKGFAAAAATSSDAGASSASASGGGAGAGAKGWDTDGVVAGGANVDRLYAEGAGGGGDGAGDGDEAGWAGDGSPPPPGGSSVAAAIARAGGGTAAEKALRERLLASTPSYMLDVGFFNHPSLRAACLPSANGHFSARALAKLYAAVADDGAVGDARLLRPGRVAALMTPLWVDPPAEVPGVSVAGEEAPTAAAGDGVGAAPQFSDGAAWGAGVRLYDTVSRRGVVTPRAGVGHSGIGGSVAFAVPGRRVAVAVTVNRLEAVSVAAAAAVLTVCKELDVPPPAMYASLRQQGLAAARQGVLGGSVKAAAGVGLLQMLTG</sequence>
<accession>A0ACC3C9D1</accession>
<reference evidence="1" key="1">
    <citation type="submission" date="2019-11" db="EMBL/GenBank/DDBJ databases">
        <title>Nori genome reveals adaptations in red seaweeds to the harsh intertidal environment.</title>
        <authorList>
            <person name="Wang D."/>
            <person name="Mao Y."/>
        </authorList>
    </citation>
    <scope>NUCLEOTIDE SEQUENCE</scope>
    <source>
        <tissue evidence="1">Gametophyte</tissue>
    </source>
</reference>
<proteinExistence type="predicted"/>
<evidence type="ECO:0000313" key="2">
    <source>
        <dbReference type="Proteomes" id="UP000798662"/>
    </source>
</evidence>
<keyword evidence="2" id="KW-1185">Reference proteome</keyword>
<organism evidence="1 2">
    <name type="scientific">Pyropia yezoensis</name>
    <name type="common">Susabi-nori</name>
    <name type="synonym">Porphyra yezoensis</name>
    <dbReference type="NCBI Taxonomy" id="2788"/>
    <lineage>
        <taxon>Eukaryota</taxon>
        <taxon>Rhodophyta</taxon>
        <taxon>Bangiophyceae</taxon>
        <taxon>Bangiales</taxon>
        <taxon>Bangiaceae</taxon>
        <taxon>Pyropia</taxon>
    </lineage>
</organism>
<dbReference type="Proteomes" id="UP000798662">
    <property type="component" value="Chromosome 2"/>
</dbReference>
<dbReference type="EMBL" id="CM020619">
    <property type="protein sequence ID" value="KAK1866488.1"/>
    <property type="molecule type" value="Genomic_DNA"/>
</dbReference>
<gene>
    <name evidence="1" type="ORF">I4F81_009006</name>
</gene>
<comment type="caution">
    <text evidence="1">The sequence shown here is derived from an EMBL/GenBank/DDBJ whole genome shotgun (WGS) entry which is preliminary data.</text>
</comment>
<evidence type="ECO:0000313" key="1">
    <source>
        <dbReference type="EMBL" id="KAK1866488.1"/>
    </source>
</evidence>
<name>A0ACC3C9D1_PYRYE</name>
<protein>
    <submittedName>
        <fullName evidence="1">Uncharacterized protein</fullName>
    </submittedName>
</protein>